<gene>
    <name evidence="5" type="ORF">A3F34_02690</name>
</gene>
<dbReference type="GO" id="GO:1990904">
    <property type="term" value="C:ribonucleoprotein complex"/>
    <property type="evidence" value="ECO:0007669"/>
    <property type="project" value="UniProtKB-KW"/>
</dbReference>
<keyword evidence="1 4" id="KW-0689">Ribosomal protein</keyword>
<dbReference type="GO" id="GO:0005737">
    <property type="term" value="C:cytoplasm"/>
    <property type="evidence" value="ECO:0007669"/>
    <property type="project" value="UniProtKB-ARBA"/>
</dbReference>
<evidence type="ECO:0000256" key="3">
    <source>
        <dbReference type="ARBA" id="ARBA00035483"/>
    </source>
</evidence>
<comment type="similarity">
    <text evidence="4">Belongs to the bacterial ribosomal protein bL21 family.</text>
</comment>
<name>A0A1F7I5P7_9BACT</name>
<dbReference type="InterPro" id="IPR028909">
    <property type="entry name" value="bL21-like"/>
</dbReference>
<dbReference type="InterPro" id="IPR036164">
    <property type="entry name" value="bL21-like_sf"/>
</dbReference>
<keyword evidence="4" id="KW-0699">rRNA-binding</keyword>
<dbReference type="GO" id="GO:0003735">
    <property type="term" value="F:structural constituent of ribosome"/>
    <property type="evidence" value="ECO:0007669"/>
    <property type="project" value="InterPro"/>
</dbReference>
<comment type="caution">
    <text evidence="5">The sequence shown here is derived from an EMBL/GenBank/DDBJ whole genome shotgun (WGS) entry which is preliminary data.</text>
</comment>
<dbReference type="NCBIfam" id="TIGR00061">
    <property type="entry name" value="L21"/>
    <property type="match status" value="1"/>
</dbReference>
<dbReference type="GO" id="GO:0019843">
    <property type="term" value="F:rRNA binding"/>
    <property type="evidence" value="ECO:0007669"/>
    <property type="project" value="UniProtKB-KW"/>
</dbReference>
<evidence type="ECO:0000256" key="2">
    <source>
        <dbReference type="ARBA" id="ARBA00023274"/>
    </source>
</evidence>
<keyword evidence="4" id="KW-0694">RNA-binding</keyword>
<reference evidence="5 6" key="1">
    <citation type="journal article" date="2016" name="Nat. Commun.">
        <title>Thousands of microbial genomes shed light on interconnected biogeochemical processes in an aquifer system.</title>
        <authorList>
            <person name="Anantharaman K."/>
            <person name="Brown C.T."/>
            <person name="Hug L.A."/>
            <person name="Sharon I."/>
            <person name="Castelle C.J."/>
            <person name="Probst A.J."/>
            <person name="Thomas B.C."/>
            <person name="Singh A."/>
            <person name="Wilkins M.J."/>
            <person name="Karaoz U."/>
            <person name="Brodie E.L."/>
            <person name="Williams K.H."/>
            <person name="Hubbard S.S."/>
            <person name="Banfield J.F."/>
        </authorList>
    </citation>
    <scope>NUCLEOTIDE SEQUENCE [LARGE SCALE GENOMIC DNA]</scope>
</reference>
<organism evidence="5 6">
    <name type="scientific">Candidatus Roizmanbacteria bacterium RIFCSPHIGHO2_12_FULL_44_10</name>
    <dbReference type="NCBI Taxonomy" id="1802054"/>
    <lineage>
        <taxon>Bacteria</taxon>
        <taxon>Candidatus Roizmaniibacteriota</taxon>
    </lineage>
</organism>
<accession>A0A1F7I5P7</accession>
<dbReference type="InterPro" id="IPR001787">
    <property type="entry name" value="Ribosomal_bL21"/>
</dbReference>
<dbReference type="GO" id="GO:0005840">
    <property type="term" value="C:ribosome"/>
    <property type="evidence" value="ECO:0007669"/>
    <property type="project" value="UniProtKB-KW"/>
</dbReference>
<evidence type="ECO:0000313" key="5">
    <source>
        <dbReference type="EMBL" id="OGK38697.1"/>
    </source>
</evidence>
<comment type="function">
    <text evidence="4">This protein binds to 23S rRNA in the presence of protein L20.</text>
</comment>
<evidence type="ECO:0000313" key="6">
    <source>
        <dbReference type="Proteomes" id="UP000179024"/>
    </source>
</evidence>
<dbReference type="Proteomes" id="UP000179024">
    <property type="component" value="Unassembled WGS sequence"/>
</dbReference>
<keyword evidence="2 4" id="KW-0687">Ribonucleoprotein</keyword>
<evidence type="ECO:0000256" key="1">
    <source>
        <dbReference type="ARBA" id="ARBA00022980"/>
    </source>
</evidence>
<evidence type="ECO:0000256" key="4">
    <source>
        <dbReference type="RuleBase" id="RU000562"/>
    </source>
</evidence>
<sequence>MKFAIIRTGGKQYLVSESDEIVVDHLKSEKDVAVEFETLAEGDFEKNTVKLGKPALTTKVKGKVLENLRGDKIRVARFKAKTRQRKVRGFRAMLTRVKIVSI</sequence>
<dbReference type="GO" id="GO:0006412">
    <property type="term" value="P:translation"/>
    <property type="evidence" value="ECO:0007669"/>
    <property type="project" value="InterPro"/>
</dbReference>
<dbReference type="SUPFAM" id="SSF141091">
    <property type="entry name" value="L21p-like"/>
    <property type="match status" value="1"/>
</dbReference>
<proteinExistence type="inferred from homology"/>
<dbReference type="AlphaFoldDB" id="A0A1F7I5P7"/>
<protein>
    <recommendedName>
        <fullName evidence="3 4">50S ribosomal protein L21</fullName>
    </recommendedName>
</protein>
<dbReference type="EMBL" id="MGAE01000050">
    <property type="protein sequence ID" value="OGK38697.1"/>
    <property type="molecule type" value="Genomic_DNA"/>
</dbReference>
<dbReference type="Pfam" id="PF00829">
    <property type="entry name" value="Ribosomal_L21p"/>
    <property type="match status" value="1"/>
</dbReference>